<comment type="subcellular location">
    <subcellularLocation>
        <location evidence="1">Cell membrane</location>
        <topology evidence="1">Multi-pass membrane protein</topology>
    </subcellularLocation>
</comment>
<evidence type="ECO:0000256" key="2">
    <source>
        <dbReference type="ARBA" id="ARBA00022448"/>
    </source>
</evidence>
<keyword evidence="6 8" id="KW-1133">Transmembrane helix</keyword>
<feature type="transmembrane region" description="Helical" evidence="8">
    <location>
        <begin position="55"/>
        <end position="78"/>
    </location>
</feature>
<evidence type="ECO:0000256" key="8">
    <source>
        <dbReference type="SAM" id="Phobius"/>
    </source>
</evidence>
<evidence type="ECO:0000256" key="4">
    <source>
        <dbReference type="ARBA" id="ARBA00022692"/>
    </source>
</evidence>
<evidence type="ECO:0008006" key="10">
    <source>
        <dbReference type="Google" id="ProtNLM"/>
    </source>
</evidence>
<dbReference type="GO" id="GO:0043190">
    <property type="term" value="C:ATP-binding cassette (ABC) transporter complex"/>
    <property type="evidence" value="ECO:0007669"/>
    <property type="project" value="InterPro"/>
</dbReference>
<dbReference type="Gene3D" id="1.10.3720.10">
    <property type="entry name" value="MetI-like"/>
    <property type="match status" value="1"/>
</dbReference>
<organism evidence="9">
    <name type="scientific">marine sediment metagenome</name>
    <dbReference type="NCBI Taxonomy" id="412755"/>
    <lineage>
        <taxon>unclassified sequences</taxon>
        <taxon>metagenomes</taxon>
        <taxon>ecological metagenomes</taxon>
    </lineage>
</organism>
<evidence type="ECO:0000256" key="5">
    <source>
        <dbReference type="ARBA" id="ARBA00022970"/>
    </source>
</evidence>
<evidence type="ECO:0000313" key="9">
    <source>
        <dbReference type="EMBL" id="GAG49733.1"/>
    </source>
</evidence>
<dbReference type="NCBIfam" id="TIGR01726">
    <property type="entry name" value="HEQRo_perm_3TM"/>
    <property type="match status" value="1"/>
</dbReference>
<dbReference type="PANTHER" id="PTHR30614:SF0">
    <property type="entry name" value="L-CYSTINE TRANSPORT SYSTEM PERMEASE PROTEIN TCYL"/>
    <property type="match status" value="1"/>
</dbReference>
<dbReference type="AlphaFoldDB" id="X0YML6"/>
<gene>
    <name evidence="9" type="ORF">S01H1_80734</name>
</gene>
<keyword evidence="7 8" id="KW-0472">Membrane</keyword>
<dbReference type="GO" id="GO:0006865">
    <property type="term" value="P:amino acid transport"/>
    <property type="evidence" value="ECO:0007669"/>
    <property type="project" value="UniProtKB-KW"/>
</dbReference>
<accession>X0YML6</accession>
<evidence type="ECO:0000256" key="3">
    <source>
        <dbReference type="ARBA" id="ARBA00022475"/>
    </source>
</evidence>
<sequence>MTFDIHLIFDSIPKMLAGMGMTLQLLFLSSFLGLVLGIIILLMRISGRWYLSFPTFVYIYFFRGTPILVQIFVIYHGLPQF</sequence>
<evidence type="ECO:0000256" key="1">
    <source>
        <dbReference type="ARBA" id="ARBA00004651"/>
    </source>
</evidence>
<keyword evidence="2" id="KW-0813">Transport</keyword>
<dbReference type="InterPro" id="IPR043429">
    <property type="entry name" value="ArtM/GltK/GlnP/TcyL/YhdX-like"/>
</dbReference>
<evidence type="ECO:0000256" key="6">
    <source>
        <dbReference type="ARBA" id="ARBA00022989"/>
    </source>
</evidence>
<reference evidence="9" key="1">
    <citation type="journal article" date="2014" name="Front. Microbiol.">
        <title>High frequency of phylogenetically diverse reductive dehalogenase-homologous genes in deep subseafloor sedimentary metagenomes.</title>
        <authorList>
            <person name="Kawai M."/>
            <person name="Futagami T."/>
            <person name="Toyoda A."/>
            <person name="Takaki Y."/>
            <person name="Nishi S."/>
            <person name="Hori S."/>
            <person name="Arai W."/>
            <person name="Tsubouchi T."/>
            <person name="Morono Y."/>
            <person name="Uchiyama I."/>
            <person name="Ito T."/>
            <person name="Fujiyama A."/>
            <person name="Inagaki F."/>
            <person name="Takami H."/>
        </authorList>
    </citation>
    <scope>NUCLEOTIDE SEQUENCE</scope>
    <source>
        <strain evidence="9">Expedition CK06-06</strain>
    </source>
</reference>
<evidence type="ECO:0000256" key="7">
    <source>
        <dbReference type="ARBA" id="ARBA00023136"/>
    </source>
</evidence>
<keyword evidence="5" id="KW-0029">Amino-acid transport</keyword>
<dbReference type="EMBL" id="BARS01054548">
    <property type="protein sequence ID" value="GAG49733.1"/>
    <property type="molecule type" value="Genomic_DNA"/>
</dbReference>
<proteinExistence type="predicted"/>
<dbReference type="PANTHER" id="PTHR30614">
    <property type="entry name" value="MEMBRANE COMPONENT OF AMINO ACID ABC TRANSPORTER"/>
    <property type="match status" value="1"/>
</dbReference>
<comment type="caution">
    <text evidence="9">The sequence shown here is derived from an EMBL/GenBank/DDBJ whole genome shotgun (WGS) entry which is preliminary data.</text>
</comment>
<feature type="transmembrane region" description="Helical" evidence="8">
    <location>
        <begin position="23"/>
        <end position="43"/>
    </location>
</feature>
<protein>
    <recommendedName>
        <fullName evidence="10">ABC transmembrane type-1 domain-containing protein</fullName>
    </recommendedName>
</protein>
<keyword evidence="3" id="KW-1003">Cell membrane</keyword>
<dbReference type="SUPFAM" id="SSF161098">
    <property type="entry name" value="MetI-like"/>
    <property type="match status" value="1"/>
</dbReference>
<name>X0YML6_9ZZZZ</name>
<feature type="non-terminal residue" evidence="9">
    <location>
        <position position="81"/>
    </location>
</feature>
<dbReference type="InterPro" id="IPR035906">
    <property type="entry name" value="MetI-like_sf"/>
</dbReference>
<keyword evidence="4 8" id="KW-0812">Transmembrane</keyword>
<dbReference type="GO" id="GO:0022857">
    <property type="term" value="F:transmembrane transporter activity"/>
    <property type="evidence" value="ECO:0007669"/>
    <property type="project" value="InterPro"/>
</dbReference>
<dbReference type="InterPro" id="IPR010065">
    <property type="entry name" value="AA_ABC_transptr_permease_3TM"/>
</dbReference>